<dbReference type="PANTHER" id="PTHR46268:SF15">
    <property type="entry name" value="UNIVERSAL STRESS PROTEIN HP_0031"/>
    <property type="match status" value="1"/>
</dbReference>
<evidence type="ECO:0000313" key="3">
    <source>
        <dbReference type="EMBL" id="KEQ55071.1"/>
    </source>
</evidence>
<dbReference type="PATRIC" id="fig|46429.4.peg.606"/>
<dbReference type="eggNOG" id="COG0589">
    <property type="taxonomic scope" value="Bacteria"/>
</dbReference>
<dbReference type="InterPro" id="IPR006016">
    <property type="entry name" value="UspA"/>
</dbReference>
<reference evidence="3 4" key="1">
    <citation type="submission" date="2014-02" db="EMBL/GenBank/DDBJ databases">
        <title>Whole genome sequence of Sphingobium chlorophenolicum NBRC 16172.</title>
        <authorList>
            <person name="Gan H.M."/>
            <person name="Gan H.Y."/>
            <person name="Chew T.H."/>
            <person name="Savka M.A."/>
        </authorList>
    </citation>
    <scope>NUCLEOTIDE SEQUENCE [LARGE SCALE GENOMIC DNA]</scope>
    <source>
        <strain evidence="3 4">NBRC 16172</strain>
    </source>
</reference>
<name>A0A081RIP8_SPHCR</name>
<evidence type="ECO:0000259" key="2">
    <source>
        <dbReference type="Pfam" id="PF00582"/>
    </source>
</evidence>
<comment type="similarity">
    <text evidence="1">Belongs to the universal stress protein A family.</text>
</comment>
<dbReference type="RefSeq" id="WP_037447240.1">
    <property type="nucleotide sequence ID" value="NZ_JFHR01000003.1"/>
</dbReference>
<dbReference type="CDD" id="cd00293">
    <property type="entry name" value="USP-like"/>
    <property type="match status" value="1"/>
</dbReference>
<dbReference type="OrthoDB" id="9804721at2"/>
<dbReference type="Proteomes" id="UP000028411">
    <property type="component" value="Unassembled WGS sequence"/>
</dbReference>
<feature type="domain" description="UspA" evidence="2">
    <location>
        <begin position="195"/>
        <end position="274"/>
    </location>
</feature>
<proteinExistence type="inferred from homology"/>
<dbReference type="PANTHER" id="PTHR46268">
    <property type="entry name" value="STRESS RESPONSE PROTEIN NHAX"/>
    <property type="match status" value="1"/>
</dbReference>
<organism evidence="3 4">
    <name type="scientific">Sphingobium chlorophenolicum</name>
    <dbReference type="NCBI Taxonomy" id="46429"/>
    <lineage>
        <taxon>Bacteria</taxon>
        <taxon>Pseudomonadati</taxon>
        <taxon>Pseudomonadota</taxon>
        <taxon>Alphaproteobacteria</taxon>
        <taxon>Sphingomonadales</taxon>
        <taxon>Sphingomonadaceae</taxon>
        <taxon>Sphingobium</taxon>
    </lineage>
</organism>
<comment type="caution">
    <text evidence="3">The sequence shown here is derived from an EMBL/GenBank/DDBJ whole genome shotgun (WGS) entry which is preliminary data.</text>
</comment>
<gene>
    <name evidence="3" type="ORF">BV95_00620</name>
</gene>
<dbReference type="AlphaFoldDB" id="A0A081RIP8"/>
<protein>
    <submittedName>
        <fullName evidence="3">Universal stress protein UspA</fullName>
    </submittedName>
</protein>
<dbReference type="Pfam" id="PF00582">
    <property type="entry name" value="Usp"/>
    <property type="match status" value="2"/>
</dbReference>
<dbReference type="EMBL" id="JFHR01000003">
    <property type="protein sequence ID" value="KEQ55071.1"/>
    <property type="molecule type" value="Genomic_DNA"/>
</dbReference>
<evidence type="ECO:0000313" key="4">
    <source>
        <dbReference type="Proteomes" id="UP000028411"/>
    </source>
</evidence>
<sequence>MIKDILAIVDDGDHAQTFLKTVAELAAAREATLEVAALTPAPTASPGTAPFGTLYVPEWVLMGDDQANVERVRAHLAAAGSSAEIFGLHDDIGWLAGNLKRRRQVADLIAIGARETWANPWLRRRVAETLIRASGTPLLILPEEQTLKPVRRAVLGWKAGPEATRAMHTLVQLADPGALIDVVTVGTSLHACEGEQEAHAEVKRHLLRHGFDAQGHWVVNDDKSEAETLTLYAQEIGADLIAIGGFAHSRIREILLGGVTGDLLERTETPLVVVG</sequence>
<evidence type="ECO:0000256" key="1">
    <source>
        <dbReference type="ARBA" id="ARBA00008791"/>
    </source>
</evidence>
<accession>A0A081RIP8</accession>
<feature type="domain" description="UspA" evidence="2">
    <location>
        <begin position="1"/>
        <end position="142"/>
    </location>
</feature>
<dbReference type="SUPFAM" id="SSF52402">
    <property type="entry name" value="Adenine nucleotide alpha hydrolases-like"/>
    <property type="match status" value="2"/>
</dbReference>
<dbReference type="Gene3D" id="3.40.50.12370">
    <property type="match status" value="1"/>
</dbReference>